<protein>
    <submittedName>
        <fullName evidence="2">Methyltransferase domain-containing protein</fullName>
    </submittedName>
</protein>
<evidence type="ECO:0000313" key="3">
    <source>
        <dbReference type="Proteomes" id="UP001560573"/>
    </source>
</evidence>
<dbReference type="EMBL" id="JAULBC010000003">
    <property type="protein sequence ID" value="MEX6688253.1"/>
    <property type="molecule type" value="Genomic_DNA"/>
</dbReference>
<keyword evidence="2" id="KW-0808">Transferase</keyword>
<dbReference type="CDD" id="cd02440">
    <property type="entry name" value="AdoMet_MTases"/>
    <property type="match status" value="1"/>
</dbReference>
<accession>A0ABV3ZEI2</accession>
<dbReference type="RefSeq" id="WP_369329662.1">
    <property type="nucleotide sequence ID" value="NZ_JAULBC010000003.1"/>
</dbReference>
<dbReference type="SUPFAM" id="SSF53335">
    <property type="entry name" value="S-adenosyl-L-methionine-dependent methyltransferases"/>
    <property type="match status" value="1"/>
</dbReference>
<dbReference type="Proteomes" id="UP001560573">
    <property type="component" value="Unassembled WGS sequence"/>
</dbReference>
<evidence type="ECO:0000313" key="2">
    <source>
        <dbReference type="EMBL" id="MEX6688253.1"/>
    </source>
</evidence>
<gene>
    <name evidence="2" type="ORF">QTN47_12140</name>
</gene>
<organism evidence="2 3">
    <name type="scientific">Danxiaibacter flavus</name>
    <dbReference type="NCBI Taxonomy" id="3049108"/>
    <lineage>
        <taxon>Bacteria</taxon>
        <taxon>Pseudomonadati</taxon>
        <taxon>Bacteroidota</taxon>
        <taxon>Chitinophagia</taxon>
        <taxon>Chitinophagales</taxon>
        <taxon>Chitinophagaceae</taxon>
        <taxon>Danxiaibacter</taxon>
    </lineage>
</organism>
<comment type="caution">
    <text evidence="2">The sequence shown here is derived from an EMBL/GenBank/DDBJ whole genome shotgun (WGS) entry which is preliminary data.</text>
</comment>
<dbReference type="GO" id="GO:0032259">
    <property type="term" value="P:methylation"/>
    <property type="evidence" value="ECO:0007669"/>
    <property type="project" value="UniProtKB-KW"/>
</dbReference>
<dbReference type="Gene3D" id="3.40.50.150">
    <property type="entry name" value="Vaccinia Virus protein VP39"/>
    <property type="match status" value="1"/>
</dbReference>
<dbReference type="GO" id="GO:0008168">
    <property type="term" value="F:methyltransferase activity"/>
    <property type="evidence" value="ECO:0007669"/>
    <property type="project" value="UniProtKB-KW"/>
</dbReference>
<evidence type="ECO:0000259" key="1">
    <source>
        <dbReference type="Pfam" id="PF08241"/>
    </source>
</evidence>
<name>A0ABV3ZEI2_9BACT</name>
<dbReference type="Pfam" id="PF08241">
    <property type="entry name" value="Methyltransf_11"/>
    <property type="match status" value="1"/>
</dbReference>
<keyword evidence="3" id="KW-1185">Reference proteome</keyword>
<reference evidence="2 3" key="1">
    <citation type="submission" date="2023-07" db="EMBL/GenBank/DDBJ databases">
        <authorList>
            <person name="Lian W.-H."/>
        </authorList>
    </citation>
    <scope>NUCLEOTIDE SEQUENCE [LARGE SCALE GENOMIC DNA]</scope>
    <source>
        <strain evidence="2 3">SYSU DXS3180</strain>
    </source>
</reference>
<dbReference type="PANTHER" id="PTHR43861">
    <property type="entry name" value="TRANS-ACONITATE 2-METHYLTRANSFERASE-RELATED"/>
    <property type="match status" value="1"/>
</dbReference>
<keyword evidence="2" id="KW-0489">Methyltransferase</keyword>
<dbReference type="InterPro" id="IPR013216">
    <property type="entry name" value="Methyltransf_11"/>
</dbReference>
<feature type="domain" description="Methyltransferase type 11" evidence="1">
    <location>
        <begin position="24"/>
        <end position="115"/>
    </location>
</feature>
<dbReference type="InterPro" id="IPR029063">
    <property type="entry name" value="SAM-dependent_MTases_sf"/>
</dbReference>
<proteinExistence type="predicted"/>
<sequence>MELQEAIRLLHQEVYPFNAPETWVDAGCGSGLFTLALASLLPKGSHIYAVDKNKSVLQNIPDSYNNVSIQTKVADFSSEGMPFNNLDGMLMANSLHYIMDKISFIKQTQRSLKQRHSLLIVEYDTDTAVSSWVPYPVSFASLEKLFTKLGYQHIHKITETASRYNRKGIYAAIAF</sequence>